<reference evidence="3" key="1">
    <citation type="journal article" date="2019" name="Int. J. Syst. Evol. Microbiol.">
        <title>The Global Catalogue of Microorganisms (GCM) 10K type strain sequencing project: providing services to taxonomists for standard genome sequencing and annotation.</title>
        <authorList>
            <consortium name="The Broad Institute Genomics Platform"/>
            <consortium name="The Broad Institute Genome Sequencing Center for Infectious Disease"/>
            <person name="Wu L."/>
            <person name="Ma J."/>
        </authorList>
    </citation>
    <scope>NUCLEOTIDE SEQUENCE [LARGE SCALE GENOMIC DNA]</scope>
    <source>
        <strain evidence="3">CGMCC 1.10363</strain>
    </source>
</reference>
<feature type="region of interest" description="Disordered" evidence="1">
    <location>
        <begin position="68"/>
        <end position="93"/>
    </location>
</feature>
<gene>
    <name evidence="2" type="ORF">ACFOYW_17100</name>
</gene>
<evidence type="ECO:0000313" key="2">
    <source>
        <dbReference type="EMBL" id="MFC4245088.1"/>
    </source>
</evidence>
<dbReference type="Proteomes" id="UP001595900">
    <property type="component" value="Unassembled WGS sequence"/>
</dbReference>
<dbReference type="RefSeq" id="WP_390231804.1">
    <property type="nucleotide sequence ID" value="NZ_JBHSCN010000020.1"/>
</dbReference>
<evidence type="ECO:0008006" key="4">
    <source>
        <dbReference type="Google" id="ProtNLM"/>
    </source>
</evidence>
<organism evidence="2 3">
    <name type="scientific">Gryllotalpicola reticulitermitis</name>
    <dbReference type="NCBI Taxonomy" id="1184153"/>
    <lineage>
        <taxon>Bacteria</taxon>
        <taxon>Bacillati</taxon>
        <taxon>Actinomycetota</taxon>
        <taxon>Actinomycetes</taxon>
        <taxon>Micrococcales</taxon>
        <taxon>Microbacteriaceae</taxon>
        <taxon>Gryllotalpicola</taxon>
    </lineage>
</organism>
<evidence type="ECO:0000313" key="3">
    <source>
        <dbReference type="Proteomes" id="UP001595900"/>
    </source>
</evidence>
<keyword evidence="3" id="KW-1185">Reference proteome</keyword>
<name>A0ABV8QBP1_9MICO</name>
<comment type="caution">
    <text evidence="2">The sequence shown here is derived from an EMBL/GenBank/DDBJ whole genome shotgun (WGS) entry which is preliminary data.</text>
</comment>
<sequence length="93" mass="10014">MKETREESAVPPTLTPAQVRRALAAIAAAQIMSGTEPAPEDLEIGRRILTGETTAEGAIHARLRQLEQQHGLTRSEAAASHDQRTLDGQAPHQ</sequence>
<dbReference type="EMBL" id="JBHSCN010000020">
    <property type="protein sequence ID" value="MFC4245088.1"/>
    <property type="molecule type" value="Genomic_DNA"/>
</dbReference>
<evidence type="ECO:0000256" key="1">
    <source>
        <dbReference type="SAM" id="MobiDB-lite"/>
    </source>
</evidence>
<proteinExistence type="predicted"/>
<protein>
    <recommendedName>
        <fullName evidence="4">Antitoxin VbhA domain-containing protein</fullName>
    </recommendedName>
</protein>
<accession>A0ABV8QBP1</accession>